<dbReference type="EMBL" id="LT629759">
    <property type="protein sequence ID" value="SDR66371.1"/>
    <property type="molecule type" value="Genomic_DNA"/>
</dbReference>
<sequence length="413" mass="40320">MADKQENLDFKSASTASGAGAQAAGGGAAPNGGGAGRGGMRAARVAAAVLAVALIAFCAWSMSEYVQGRDPLAFATGSTASTGASAQRKASASAASAKKFSGAGTKTAAIDEAAVKSELKRLRLGKEDLAVTGDVRVVVTEHGVWVEHAADQKAESLVQDAARRTLALARWVAGRKADATVTWIEEDASGIVRMSVALPSASAAKVKGADVAHILSAASGYAIDPKLYAQLGKQSFSAEGGKAPTLPSGSTLAVGTAATTGAHDGSSADGLANGSSSGENANASTGSGRAAGGASGEKGAASGSAATSGSGSGSGGKGTAAMTVSVSINGAGYRVSLRSGATAYDALLATGASVESGAYAGGGTWVTAINGLGQDASHGWTYSVNGSMPGMMSDLYAVHDGDSVVWSYVTSGQ</sequence>
<feature type="transmembrane region" description="Helical" evidence="2">
    <location>
        <begin position="45"/>
        <end position="62"/>
    </location>
</feature>
<reference evidence="5" key="1">
    <citation type="submission" date="2016-10" db="EMBL/GenBank/DDBJ databases">
        <authorList>
            <person name="Varghese N."/>
            <person name="Submissions S."/>
        </authorList>
    </citation>
    <scope>NUCLEOTIDE SEQUENCE [LARGE SCALE GENOMIC DNA]</scope>
    <source>
        <strain evidence="5">DSM 22620</strain>
    </source>
</reference>
<evidence type="ECO:0000256" key="2">
    <source>
        <dbReference type="SAM" id="Phobius"/>
    </source>
</evidence>
<evidence type="ECO:0000313" key="4">
    <source>
        <dbReference type="EMBL" id="SDR66371.1"/>
    </source>
</evidence>
<dbReference type="Proteomes" id="UP000199480">
    <property type="component" value="Chromosome I"/>
</dbReference>
<protein>
    <recommendedName>
        <fullName evidence="3">Transcobalamin-like C-terminal domain-containing protein</fullName>
    </recommendedName>
</protein>
<dbReference type="InterPro" id="IPR027954">
    <property type="entry name" value="Transcobalamin-like_C"/>
</dbReference>
<dbReference type="GeneID" id="78499783"/>
<dbReference type="Pfam" id="PF14478">
    <property type="entry name" value="DUF4430"/>
    <property type="match status" value="1"/>
</dbReference>
<feature type="region of interest" description="Disordered" evidence="1">
    <location>
        <begin position="1"/>
        <end position="37"/>
    </location>
</feature>
<dbReference type="OrthoDB" id="9004184at2"/>
<dbReference type="AlphaFoldDB" id="A0A1H1KVH0"/>
<feature type="compositionally biased region" description="Low complexity" evidence="1">
    <location>
        <begin position="297"/>
        <end position="309"/>
    </location>
</feature>
<dbReference type="RefSeq" id="WP_090861393.1">
    <property type="nucleotide sequence ID" value="NZ_LT629759.1"/>
</dbReference>
<evidence type="ECO:0000313" key="5">
    <source>
        <dbReference type="Proteomes" id="UP000199480"/>
    </source>
</evidence>
<evidence type="ECO:0000259" key="3">
    <source>
        <dbReference type="Pfam" id="PF14478"/>
    </source>
</evidence>
<organism evidence="4 5">
    <name type="scientific">Parafannyhessea umbonata</name>
    <dbReference type="NCBI Taxonomy" id="604330"/>
    <lineage>
        <taxon>Bacteria</taxon>
        <taxon>Bacillati</taxon>
        <taxon>Actinomycetota</taxon>
        <taxon>Coriobacteriia</taxon>
        <taxon>Coriobacteriales</taxon>
        <taxon>Atopobiaceae</taxon>
        <taxon>Parafannyhessea</taxon>
    </lineage>
</organism>
<feature type="region of interest" description="Disordered" evidence="1">
    <location>
        <begin position="260"/>
        <end position="316"/>
    </location>
</feature>
<proteinExistence type="predicted"/>
<accession>A0A1H1KVH0</accession>
<gene>
    <name evidence="4" type="ORF">SAMN04489857_0406</name>
</gene>
<feature type="compositionally biased region" description="Low complexity" evidence="1">
    <location>
        <begin position="12"/>
        <end position="22"/>
    </location>
</feature>
<feature type="compositionally biased region" description="Low complexity" evidence="1">
    <location>
        <begin position="260"/>
        <end position="288"/>
    </location>
</feature>
<keyword evidence="2" id="KW-1133">Transmembrane helix</keyword>
<name>A0A1H1KVH0_9ACTN</name>
<keyword evidence="2" id="KW-0472">Membrane</keyword>
<feature type="compositionally biased region" description="Gly residues" evidence="1">
    <location>
        <begin position="23"/>
        <end position="37"/>
    </location>
</feature>
<keyword evidence="2" id="KW-0812">Transmembrane</keyword>
<feature type="domain" description="Transcobalamin-like C-terminal" evidence="3">
    <location>
        <begin position="340"/>
        <end position="409"/>
    </location>
</feature>
<evidence type="ECO:0000256" key="1">
    <source>
        <dbReference type="SAM" id="MobiDB-lite"/>
    </source>
</evidence>
<dbReference type="Gene3D" id="2.170.130.30">
    <property type="match status" value="1"/>
</dbReference>